<comment type="similarity">
    <text evidence="5">Belongs to the SAT4 family.</text>
</comment>
<name>A0A4Q2UWT9_FUSOX</name>
<dbReference type="AlphaFoldDB" id="A0A4Q2UWT9"/>
<feature type="transmembrane region" description="Helical" evidence="6">
    <location>
        <begin position="126"/>
        <end position="146"/>
    </location>
</feature>
<protein>
    <recommendedName>
        <fullName evidence="7">Rhodopsin domain-containing protein</fullName>
    </recommendedName>
</protein>
<keyword evidence="4 6" id="KW-0472">Membrane</keyword>
<feature type="transmembrane region" description="Helical" evidence="6">
    <location>
        <begin position="6"/>
        <end position="29"/>
    </location>
</feature>
<feature type="domain" description="Rhodopsin" evidence="7">
    <location>
        <begin position="25"/>
        <end position="214"/>
    </location>
</feature>
<evidence type="ECO:0000256" key="5">
    <source>
        <dbReference type="ARBA" id="ARBA00038359"/>
    </source>
</evidence>
<evidence type="ECO:0000256" key="6">
    <source>
        <dbReference type="SAM" id="Phobius"/>
    </source>
</evidence>
<keyword evidence="3 6" id="KW-1133">Transmembrane helix</keyword>
<organism evidence="8 9">
    <name type="scientific">Fusarium oxysporum f. sp. narcissi</name>
    <dbReference type="NCBI Taxonomy" id="451672"/>
    <lineage>
        <taxon>Eukaryota</taxon>
        <taxon>Fungi</taxon>
        <taxon>Dikarya</taxon>
        <taxon>Ascomycota</taxon>
        <taxon>Pezizomycotina</taxon>
        <taxon>Sordariomycetes</taxon>
        <taxon>Hypocreomycetidae</taxon>
        <taxon>Hypocreales</taxon>
        <taxon>Nectriaceae</taxon>
        <taxon>Fusarium</taxon>
        <taxon>Fusarium oxysporum species complex</taxon>
    </lineage>
</organism>
<dbReference type="InterPro" id="IPR049326">
    <property type="entry name" value="Rhodopsin_dom_fungi"/>
</dbReference>
<feature type="transmembrane region" description="Helical" evidence="6">
    <location>
        <begin position="170"/>
        <end position="191"/>
    </location>
</feature>
<dbReference type="PANTHER" id="PTHR33048:SF47">
    <property type="entry name" value="INTEGRAL MEMBRANE PROTEIN-RELATED"/>
    <property type="match status" value="1"/>
</dbReference>
<dbReference type="EMBL" id="MQTW01001155">
    <property type="protein sequence ID" value="RYC78424.1"/>
    <property type="molecule type" value="Genomic_DNA"/>
</dbReference>
<accession>A0A4Q2UWT9</accession>
<gene>
    <name evidence="8" type="ORF">BFJ63_vAg18702</name>
</gene>
<reference evidence="8 9" key="1">
    <citation type="submission" date="2016-12" db="EMBL/GenBank/DDBJ databases">
        <title>Draft genome sequence of Fusarium oxysporum causing rot on Narcissus.</title>
        <authorList>
            <person name="Armitage A.D."/>
            <person name="Taylor A."/>
            <person name="Clarkson J.P."/>
            <person name="Harrison R.J."/>
            <person name="Jackson A.C."/>
        </authorList>
    </citation>
    <scope>NUCLEOTIDE SEQUENCE [LARGE SCALE GENOMIC DNA]</scope>
    <source>
        <strain evidence="8 9">N139</strain>
    </source>
</reference>
<evidence type="ECO:0000256" key="2">
    <source>
        <dbReference type="ARBA" id="ARBA00022692"/>
    </source>
</evidence>
<feature type="transmembrane region" description="Helical" evidence="6">
    <location>
        <begin position="41"/>
        <end position="68"/>
    </location>
</feature>
<dbReference type="Pfam" id="PF20684">
    <property type="entry name" value="Fung_rhodopsin"/>
    <property type="match status" value="1"/>
</dbReference>
<evidence type="ECO:0000313" key="9">
    <source>
        <dbReference type="Proteomes" id="UP000290540"/>
    </source>
</evidence>
<evidence type="ECO:0000259" key="7">
    <source>
        <dbReference type="Pfam" id="PF20684"/>
    </source>
</evidence>
<feature type="transmembrane region" description="Helical" evidence="6">
    <location>
        <begin position="88"/>
        <end position="114"/>
    </location>
</feature>
<dbReference type="InterPro" id="IPR052337">
    <property type="entry name" value="SAT4-like"/>
</dbReference>
<comment type="subcellular location">
    <subcellularLocation>
        <location evidence="1">Membrane</location>
        <topology evidence="1">Multi-pass membrane protein</topology>
    </subcellularLocation>
</comment>
<sequence>MAELQTNVYVAAIVTWVAALVALVLRVVARRITKQPWWVDDYFCVSAFTFASAYNVLIIILAACWSLGQTLDSSITEDQREEVLVHARLLMFCSEFCYAFSIVSTKFAVLTLYWRFFNLSSIRIPIQIMFAISIMWIILRTFMMSFRCLPPQYFWDKSINGRCAINDSQFFFGTILTHCVIDLVILALPVIKIGTLHIRLGQKLAVIGLFLTGSM</sequence>
<evidence type="ECO:0000256" key="1">
    <source>
        <dbReference type="ARBA" id="ARBA00004141"/>
    </source>
</evidence>
<evidence type="ECO:0000313" key="8">
    <source>
        <dbReference type="EMBL" id="RYC78424.1"/>
    </source>
</evidence>
<proteinExistence type="inferred from homology"/>
<evidence type="ECO:0000256" key="4">
    <source>
        <dbReference type="ARBA" id="ARBA00023136"/>
    </source>
</evidence>
<dbReference type="Proteomes" id="UP000290540">
    <property type="component" value="Unassembled WGS sequence"/>
</dbReference>
<evidence type="ECO:0000256" key="3">
    <source>
        <dbReference type="ARBA" id="ARBA00022989"/>
    </source>
</evidence>
<comment type="caution">
    <text evidence="8">The sequence shown here is derived from an EMBL/GenBank/DDBJ whole genome shotgun (WGS) entry which is preliminary data.</text>
</comment>
<keyword evidence="2 6" id="KW-0812">Transmembrane</keyword>
<dbReference type="PANTHER" id="PTHR33048">
    <property type="entry name" value="PTH11-LIKE INTEGRAL MEMBRANE PROTEIN (AFU_ORTHOLOGUE AFUA_5G11245)"/>
    <property type="match status" value="1"/>
</dbReference>
<dbReference type="GO" id="GO:0016020">
    <property type="term" value="C:membrane"/>
    <property type="evidence" value="ECO:0007669"/>
    <property type="project" value="UniProtKB-SubCell"/>
</dbReference>